<dbReference type="PANTHER" id="PTHR37741">
    <property type="entry name" value="TRANSMEMBRANE PROTEIN"/>
    <property type="match status" value="1"/>
</dbReference>
<name>A0AAD2DYK9_9LAMI</name>
<organism evidence="2 3">
    <name type="scientific">Fraxinus pennsylvanica</name>
    <dbReference type="NCBI Taxonomy" id="56036"/>
    <lineage>
        <taxon>Eukaryota</taxon>
        <taxon>Viridiplantae</taxon>
        <taxon>Streptophyta</taxon>
        <taxon>Embryophyta</taxon>
        <taxon>Tracheophyta</taxon>
        <taxon>Spermatophyta</taxon>
        <taxon>Magnoliopsida</taxon>
        <taxon>eudicotyledons</taxon>
        <taxon>Gunneridae</taxon>
        <taxon>Pentapetalae</taxon>
        <taxon>asterids</taxon>
        <taxon>lamiids</taxon>
        <taxon>Lamiales</taxon>
        <taxon>Oleaceae</taxon>
        <taxon>Oleeae</taxon>
        <taxon>Fraxinus</taxon>
    </lineage>
</organism>
<dbReference type="Proteomes" id="UP000834106">
    <property type="component" value="Chromosome 9"/>
</dbReference>
<sequence>MAAYRETADVRAYETVGQASASVPAYLEIPAASMEDPVEAVAASVDTTKSQIHPTFTTSKQLKEEEKKEEEAKKENGVQKLKSSLLVTGVVVAVIGAIFAVVKNIKKAK</sequence>
<feature type="transmembrane region" description="Helical" evidence="1">
    <location>
        <begin position="83"/>
        <end position="102"/>
    </location>
</feature>
<reference evidence="2" key="1">
    <citation type="submission" date="2023-05" db="EMBL/GenBank/DDBJ databases">
        <authorList>
            <person name="Huff M."/>
        </authorList>
    </citation>
    <scope>NUCLEOTIDE SEQUENCE</scope>
</reference>
<dbReference type="EMBL" id="OU503044">
    <property type="protein sequence ID" value="CAI9768581.1"/>
    <property type="molecule type" value="Genomic_DNA"/>
</dbReference>
<keyword evidence="1" id="KW-0812">Transmembrane</keyword>
<evidence type="ECO:0000313" key="3">
    <source>
        <dbReference type="Proteomes" id="UP000834106"/>
    </source>
</evidence>
<keyword evidence="1" id="KW-0472">Membrane</keyword>
<dbReference type="AlphaFoldDB" id="A0AAD2DYK9"/>
<proteinExistence type="predicted"/>
<keyword evidence="1" id="KW-1133">Transmembrane helix</keyword>
<dbReference type="PANTHER" id="PTHR37741:SF1">
    <property type="entry name" value="TRANSMEMBRANE PROTEIN"/>
    <property type="match status" value="1"/>
</dbReference>
<evidence type="ECO:0000256" key="1">
    <source>
        <dbReference type="SAM" id="Phobius"/>
    </source>
</evidence>
<accession>A0AAD2DYK9</accession>
<protein>
    <submittedName>
        <fullName evidence="2">Uncharacterized protein</fullName>
    </submittedName>
</protein>
<gene>
    <name evidence="2" type="ORF">FPE_LOCUS16011</name>
</gene>
<evidence type="ECO:0000313" key="2">
    <source>
        <dbReference type="EMBL" id="CAI9768581.1"/>
    </source>
</evidence>
<keyword evidence="3" id="KW-1185">Reference proteome</keyword>